<reference evidence="2" key="1">
    <citation type="submission" date="2016-02" db="EMBL/GenBank/DDBJ databases">
        <title>WGS assembly of Manihot esculenta.</title>
        <authorList>
            <person name="Bredeson J.V."/>
            <person name="Prochnik S.E."/>
            <person name="Lyons J.B."/>
            <person name="Schmutz J."/>
            <person name="Grimwood J."/>
            <person name="Vrebalov J."/>
            <person name="Bart R.S."/>
            <person name="Amuge T."/>
            <person name="Ferguson M.E."/>
            <person name="Green R."/>
            <person name="Putnam N."/>
            <person name="Stites J."/>
            <person name="Rounsley S."/>
            <person name="Rokhsar D.S."/>
        </authorList>
    </citation>
    <scope>NUCLEOTIDE SEQUENCE [LARGE SCALE GENOMIC DNA]</scope>
    <source>
        <tissue evidence="2">Leaf</tissue>
    </source>
</reference>
<accession>A0A2C9U4N1</accession>
<dbReference type="AlphaFoldDB" id="A0A2C9U4N1"/>
<evidence type="ECO:0000313" key="2">
    <source>
        <dbReference type="EMBL" id="OAY24368.1"/>
    </source>
</evidence>
<dbReference type="EMBL" id="CM004403">
    <property type="protein sequence ID" value="OAY24368.1"/>
    <property type="molecule type" value="Genomic_DNA"/>
</dbReference>
<feature type="compositionally biased region" description="Low complexity" evidence="1">
    <location>
        <begin position="1"/>
        <end position="16"/>
    </location>
</feature>
<proteinExistence type="predicted"/>
<sequence length="43" mass="4379">MLTSSSNTSFSSSMASGIGINGDASSGFIKSEEKSRGRAYGQS</sequence>
<protein>
    <submittedName>
        <fullName evidence="2">Uncharacterized protein</fullName>
    </submittedName>
</protein>
<organism evidence="2">
    <name type="scientific">Manihot esculenta</name>
    <name type="common">Cassava</name>
    <name type="synonym">Jatropha manihot</name>
    <dbReference type="NCBI Taxonomy" id="3983"/>
    <lineage>
        <taxon>Eukaryota</taxon>
        <taxon>Viridiplantae</taxon>
        <taxon>Streptophyta</taxon>
        <taxon>Embryophyta</taxon>
        <taxon>Tracheophyta</taxon>
        <taxon>Spermatophyta</taxon>
        <taxon>Magnoliopsida</taxon>
        <taxon>eudicotyledons</taxon>
        <taxon>Gunneridae</taxon>
        <taxon>Pentapetalae</taxon>
        <taxon>rosids</taxon>
        <taxon>fabids</taxon>
        <taxon>Malpighiales</taxon>
        <taxon>Euphorbiaceae</taxon>
        <taxon>Crotonoideae</taxon>
        <taxon>Manihoteae</taxon>
        <taxon>Manihot</taxon>
    </lineage>
</organism>
<gene>
    <name evidence="2" type="ORF">MANES_17G010000</name>
</gene>
<feature type="region of interest" description="Disordered" evidence="1">
    <location>
        <begin position="1"/>
        <end position="43"/>
    </location>
</feature>
<name>A0A2C9U4N1_MANES</name>
<evidence type="ECO:0000256" key="1">
    <source>
        <dbReference type="SAM" id="MobiDB-lite"/>
    </source>
</evidence>